<keyword evidence="3" id="KW-0807">Transducer</keyword>
<evidence type="ECO:0000313" key="8">
    <source>
        <dbReference type="Proteomes" id="UP001462640"/>
    </source>
</evidence>
<evidence type="ECO:0000256" key="1">
    <source>
        <dbReference type="ARBA" id="ARBA00022500"/>
    </source>
</evidence>
<feature type="domain" description="Methyl-accepting transducer" evidence="5">
    <location>
        <begin position="369"/>
        <end position="598"/>
    </location>
</feature>
<dbReference type="PROSITE" id="PS50111">
    <property type="entry name" value="CHEMOTAXIS_TRANSDUC_2"/>
    <property type="match status" value="1"/>
</dbReference>
<dbReference type="EMBL" id="JBDPZC010000001">
    <property type="protein sequence ID" value="MEO3711406.1"/>
    <property type="molecule type" value="Genomic_DNA"/>
</dbReference>
<reference evidence="7 8" key="1">
    <citation type="submission" date="2024-05" db="EMBL/GenBank/DDBJ databases">
        <title>Roseateles sp. 2.12 16S ribosomal RNA gene Genome sequencing and assembly.</title>
        <authorList>
            <person name="Woo H."/>
        </authorList>
    </citation>
    <scope>NUCLEOTIDE SEQUENCE [LARGE SCALE GENOMIC DNA]</scope>
    <source>
        <strain evidence="7 8">2.12</strain>
    </source>
</reference>
<comment type="caution">
    <text evidence="7">The sequence shown here is derived from an EMBL/GenBank/DDBJ whole genome shotgun (WGS) entry which is preliminary data.</text>
</comment>
<dbReference type="Pfam" id="PF00015">
    <property type="entry name" value="MCPsignal"/>
    <property type="match status" value="1"/>
</dbReference>
<dbReference type="SMART" id="SM00283">
    <property type="entry name" value="MA"/>
    <property type="match status" value="1"/>
</dbReference>
<evidence type="ECO:0000256" key="2">
    <source>
        <dbReference type="ARBA" id="ARBA00029447"/>
    </source>
</evidence>
<dbReference type="Proteomes" id="UP001462640">
    <property type="component" value="Unassembled WGS sequence"/>
</dbReference>
<keyword evidence="4" id="KW-0175">Coiled coil</keyword>
<evidence type="ECO:0000256" key="3">
    <source>
        <dbReference type="PROSITE-ProRule" id="PRU00284"/>
    </source>
</evidence>
<evidence type="ECO:0000313" key="7">
    <source>
        <dbReference type="EMBL" id="MEO3711406.1"/>
    </source>
</evidence>
<feature type="coiled-coil region" evidence="4">
    <location>
        <begin position="224"/>
        <end position="291"/>
    </location>
</feature>
<dbReference type="InterPro" id="IPR004089">
    <property type="entry name" value="MCPsignal_dom"/>
</dbReference>
<dbReference type="Pfam" id="PF00672">
    <property type="entry name" value="HAMP"/>
    <property type="match status" value="1"/>
</dbReference>
<keyword evidence="8" id="KW-1185">Reference proteome</keyword>
<proteinExistence type="inferred from homology"/>
<dbReference type="RefSeq" id="WP_347605094.1">
    <property type="nucleotide sequence ID" value="NZ_JBDPZC010000001.1"/>
</dbReference>
<dbReference type="SMART" id="SM00304">
    <property type="entry name" value="HAMP"/>
    <property type="match status" value="1"/>
</dbReference>
<dbReference type="PANTHER" id="PTHR43531">
    <property type="entry name" value="PROTEIN ICFG"/>
    <property type="match status" value="1"/>
</dbReference>
<evidence type="ECO:0000259" key="6">
    <source>
        <dbReference type="PROSITE" id="PS50885"/>
    </source>
</evidence>
<dbReference type="PANTHER" id="PTHR43531:SF11">
    <property type="entry name" value="METHYL-ACCEPTING CHEMOTAXIS PROTEIN 3"/>
    <property type="match status" value="1"/>
</dbReference>
<feature type="domain" description="HAMP" evidence="6">
    <location>
        <begin position="312"/>
        <end position="364"/>
    </location>
</feature>
<protein>
    <submittedName>
        <fullName evidence="7">Methyl-accepting chemotaxis protein</fullName>
    </submittedName>
</protein>
<gene>
    <name evidence="7" type="ORF">ABDJ40_01355</name>
</gene>
<sequence>MKYWQSLRSRLLLAALLCLAMGTLPLVQGGREAGEALERAERQSLALRLNKGWWTVMELAQQQRQAALMPDAGTAAASDAPLRQALQRQQTELAAAPGLGELAPAAAALAQDWGAQGPAASATTPQARLQAFDHWLQALQREVDRLHLQSGLWREADPAVHFGSLAALQEAPRAVEALSQLRDLSRAALVDDVAAMAAAQTRYAVHGEAMEALLLRLPQGSALAQALSQQRQTLLATLQQAAADPSFPLDQLVSQLEAARGQQLSLSQQLLAQVQATLQRQEAQRREARWQQLGLTLLLLGAAVALMAWTLRSVLQGLGEAVHVARRIAQGDLSVQVPQDRPLELARLLAAVEAMRQRLQGMVQGMGQVAARIQEAAGEIAQGNEDLGERTEQASSRLQQTSASMETLSAAVSGTAGLAEQASEVARAASAVAVRGDVAVQEVILNMQALHQASGQIGSISELIGGIAFQTNLLALNAAVEAARAGEQGRGFSVVAAEVRALAQRCSGAAAEIQQLTRSSVERMSSGAELARGAGGMMQQMLASARDVCGVVTQIEGKSSHQRRDIAELTLAVQNVDQLTQQNAALVDQSRAAAAALREQAGTLAGQIAQFRLA</sequence>
<evidence type="ECO:0000256" key="4">
    <source>
        <dbReference type="SAM" id="Coils"/>
    </source>
</evidence>
<accession>A0ABV0G8M1</accession>
<dbReference type="InterPro" id="IPR003660">
    <property type="entry name" value="HAMP_dom"/>
</dbReference>
<dbReference type="CDD" id="cd06225">
    <property type="entry name" value="HAMP"/>
    <property type="match status" value="1"/>
</dbReference>
<comment type="similarity">
    <text evidence="2">Belongs to the methyl-accepting chemotaxis (MCP) protein family.</text>
</comment>
<dbReference type="Gene3D" id="1.10.287.950">
    <property type="entry name" value="Methyl-accepting chemotaxis protein"/>
    <property type="match status" value="1"/>
</dbReference>
<keyword evidence="1" id="KW-0145">Chemotaxis</keyword>
<dbReference type="InterPro" id="IPR051310">
    <property type="entry name" value="MCP_chemotaxis"/>
</dbReference>
<organism evidence="7 8">
    <name type="scientific">Roseateles flavus</name>
    <dbReference type="NCBI Taxonomy" id="3149041"/>
    <lineage>
        <taxon>Bacteria</taxon>
        <taxon>Pseudomonadati</taxon>
        <taxon>Pseudomonadota</taxon>
        <taxon>Betaproteobacteria</taxon>
        <taxon>Burkholderiales</taxon>
        <taxon>Sphaerotilaceae</taxon>
        <taxon>Roseateles</taxon>
    </lineage>
</organism>
<dbReference type="SUPFAM" id="SSF58104">
    <property type="entry name" value="Methyl-accepting chemotaxis protein (MCP) signaling domain"/>
    <property type="match status" value="1"/>
</dbReference>
<evidence type="ECO:0000259" key="5">
    <source>
        <dbReference type="PROSITE" id="PS50111"/>
    </source>
</evidence>
<name>A0ABV0G8M1_9BURK</name>
<dbReference type="PROSITE" id="PS50885">
    <property type="entry name" value="HAMP"/>
    <property type="match status" value="1"/>
</dbReference>